<dbReference type="InterPro" id="IPR045028">
    <property type="entry name" value="DinG/Rad3-like"/>
</dbReference>
<dbReference type="AlphaFoldDB" id="A0A0A9WMH5"/>
<dbReference type="GO" id="GO:0003677">
    <property type="term" value="F:DNA binding"/>
    <property type="evidence" value="ECO:0007669"/>
    <property type="project" value="InterPro"/>
</dbReference>
<dbReference type="EMBL" id="GBHO01037539">
    <property type="protein sequence ID" value="JAG06065.1"/>
    <property type="molecule type" value="Transcribed_RNA"/>
</dbReference>
<accession>A0A0A9WMH5</accession>
<evidence type="ECO:0000259" key="1">
    <source>
        <dbReference type="Pfam" id="PF06733"/>
    </source>
</evidence>
<dbReference type="GO" id="GO:0034085">
    <property type="term" value="P:establishment of sister chromatid cohesion"/>
    <property type="evidence" value="ECO:0007669"/>
    <property type="project" value="TreeGrafter"/>
</dbReference>
<dbReference type="GO" id="GO:0003678">
    <property type="term" value="F:DNA helicase activity"/>
    <property type="evidence" value="ECO:0007669"/>
    <property type="project" value="InterPro"/>
</dbReference>
<dbReference type="GO" id="GO:0005524">
    <property type="term" value="F:ATP binding"/>
    <property type="evidence" value="ECO:0007669"/>
    <property type="project" value="InterPro"/>
</dbReference>
<feature type="domain" description="RAD3-like helicase DEAD" evidence="1">
    <location>
        <begin position="11"/>
        <end position="96"/>
    </location>
</feature>
<reference evidence="2" key="1">
    <citation type="journal article" date="2014" name="PLoS ONE">
        <title>Transcriptome-Based Identification of ABC Transporters in the Western Tarnished Plant Bug Lygus hesperus.</title>
        <authorList>
            <person name="Hull J.J."/>
            <person name="Chaney K."/>
            <person name="Geib S.M."/>
            <person name="Fabrick J.A."/>
            <person name="Brent C.S."/>
            <person name="Walsh D."/>
            <person name="Lavine L.C."/>
        </authorList>
    </citation>
    <scope>NUCLEOTIDE SEQUENCE</scope>
</reference>
<dbReference type="InterPro" id="IPR027417">
    <property type="entry name" value="P-loop_NTPase"/>
</dbReference>
<keyword evidence="2" id="KW-0378">Hydrolase</keyword>
<name>A0A0A9WMH5_LYGHE</name>
<organism evidence="2">
    <name type="scientific">Lygus hesperus</name>
    <name type="common">Western plant bug</name>
    <dbReference type="NCBI Taxonomy" id="30085"/>
    <lineage>
        <taxon>Eukaryota</taxon>
        <taxon>Metazoa</taxon>
        <taxon>Ecdysozoa</taxon>
        <taxon>Arthropoda</taxon>
        <taxon>Hexapoda</taxon>
        <taxon>Insecta</taxon>
        <taxon>Pterygota</taxon>
        <taxon>Neoptera</taxon>
        <taxon>Paraneoptera</taxon>
        <taxon>Hemiptera</taxon>
        <taxon>Heteroptera</taxon>
        <taxon>Panheteroptera</taxon>
        <taxon>Cimicomorpha</taxon>
        <taxon>Miridae</taxon>
        <taxon>Mirini</taxon>
        <taxon>Lygus</taxon>
    </lineage>
</organism>
<keyword evidence="2" id="KW-0547">Nucleotide-binding</keyword>
<proteinExistence type="predicted"/>
<gene>
    <name evidence="2" type="primary">CHL1_0</name>
    <name evidence="2" type="ORF">CM83_8669</name>
</gene>
<protein>
    <submittedName>
        <fullName evidence="2">ATP-dependent RNA helicase CHL1</fullName>
    </submittedName>
</protein>
<dbReference type="Gene3D" id="3.40.50.300">
    <property type="entry name" value="P-loop containing nucleotide triphosphate hydrolases"/>
    <property type="match status" value="1"/>
</dbReference>
<dbReference type="PANTHER" id="PTHR11472">
    <property type="entry name" value="DNA REPAIR DEAD HELICASE RAD3/XP-D SUBFAMILY MEMBER"/>
    <property type="match status" value="1"/>
</dbReference>
<dbReference type="InterPro" id="IPR010614">
    <property type="entry name" value="RAD3-like_helicase_DEAD"/>
</dbReference>
<reference evidence="2" key="2">
    <citation type="submission" date="2014-07" db="EMBL/GenBank/DDBJ databases">
        <authorList>
            <person name="Hull J."/>
        </authorList>
    </citation>
    <scope>NUCLEOTIDE SEQUENCE</scope>
</reference>
<dbReference type="Pfam" id="PF06733">
    <property type="entry name" value="DEAD_2"/>
    <property type="match status" value="1"/>
</dbReference>
<evidence type="ECO:0000313" key="2">
    <source>
        <dbReference type="EMBL" id="JAG06065.1"/>
    </source>
</evidence>
<keyword evidence="2" id="KW-0067">ATP-binding</keyword>
<keyword evidence="2" id="KW-0347">Helicase</keyword>
<dbReference type="PANTHER" id="PTHR11472:SF41">
    <property type="entry name" value="ATP-DEPENDENT DNA HELICASE DDX11-RELATED"/>
    <property type="match status" value="1"/>
</dbReference>
<dbReference type="GO" id="GO:0005634">
    <property type="term" value="C:nucleus"/>
    <property type="evidence" value="ECO:0007669"/>
    <property type="project" value="TreeGrafter"/>
</dbReference>
<sequence>MIPLRKPKAYFASRTHTQLTQLYEDLQRTDFVKQPIIPRSCSNDNNKLQDISVSKPRPLCAVHVAGRQHMCINTGVRHRANANTNMLNELCVEAMKYERSV</sequence>